<dbReference type="GO" id="GO:0015937">
    <property type="term" value="P:coenzyme A biosynthetic process"/>
    <property type="evidence" value="ECO:0007669"/>
    <property type="project" value="InterPro"/>
</dbReference>
<dbReference type="GO" id="GO:0005737">
    <property type="term" value="C:cytoplasm"/>
    <property type="evidence" value="ECO:0007669"/>
    <property type="project" value="UniProtKB-ARBA"/>
</dbReference>
<keyword evidence="4" id="KW-1133">Transmembrane helix</keyword>
<dbReference type="InterPro" id="IPR001977">
    <property type="entry name" value="Depp_CoAkinase"/>
</dbReference>
<dbReference type="GO" id="GO:0004140">
    <property type="term" value="F:dephospho-CoA kinase activity"/>
    <property type="evidence" value="ECO:0007669"/>
    <property type="project" value="InterPro"/>
</dbReference>
<keyword evidence="2" id="KW-0547">Nucleotide-binding</keyword>
<dbReference type="SUPFAM" id="SSF52540">
    <property type="entry name" value="P-loop containing nucleoside triphosphate hydrolases"/>
    <property type="match status" value="1"/>
</dbReference>
<dbReference type="GO" id="GO:0005524">
    <property type="term" value="F:ATP binding"/>
    <property type="evidence" value="ECO:0007669"/>
    <property type="project" value="UniProtKB-KW"/>
</dbReference>
<keyword evidence="6" id="KW-1185">Reference proteome</keyword>
<dbReference type="PANTHER" id="PTHR10695:SF46">
    <property type="entry name" value="BIFUNCTIONAL COENZYME A SYNTHASE-RELATED"/>
    <property type="match status" value="1"/>
</dbReference>
<dbReference type="STRING" id="1314777.A0A165AJJ1"/>
<sequence>MLVIGLTGGIATGKSTVSAQFAKQGIPLIDADVLARQVVEPGTRAYKQIVAHFGPDILREDGYLDRPKLGQVVFSDEQKRKKLNSIVHPAVSRAMVWQVLKYWLAGHKLCLLDIPLLVEVGLYKWVGKVIVVYCSKEIQLQRLMARDKSTAEAASARLAAQLPIVDKLKLADQVIDNSGTVSDLQKQVSTSIQKLNEEAGWFWMVSWILPPIGIASAAVILSWRAFIRSRRK</sequence>
<evidence type="ECO:0000313" key="6">
    <source>
        <dbReference type="Proteomes" id="UP000076722"/>
    </source>
</evidence>
<evidence type="ECO:0000256" key="3">
    <source>
        <dbReference type="ARBA" id="ARBA00022840"/>
    </source>
</evidence>
<keyword evidence="4" id="KW-0812">Transmembrane</keyword>
<dbReference type="OrthoDB" id="247245at2759"/>
<protein>
    <submittedName>
        <fullName evidence="5">CoaE-domain-containing protein</fullName>
    </submittedName>
</protein>
<accession>A0A165AJJ1</accession>
<evidence type="ECO:0000256" key="1">
    <source>
        <dbReference type="ARBA" id="ARBA00009018"/>
    </source>
</evidence>
<comment type="similarity">
    <text evidence="1">Belongs to the CoaE family.</text>
</comment>
<dbReference type="InterPro" id="IPR027417">
    <property type="entry name" value="P-loop_NTPase"/>
</dbReference>
<dbReference type="HAMAP" id="MF_00376">
    <property type="entry name" value="Dephospho_CoA_kinase"/>
    <property type="match status" value="1"/>
</dbReference>
<evidence type="ECO:0000256" key="2">
    <source>
        <dbReference type="ARBA" id="ARBA00022741"/>
    </source>
</evidence>
<dbReference type="NCBIfam" id="TIGR00152">
    <property type="entry name" value="dephospho-CoA kinase"/>
    <property type="match status" value="1"/>
</dbReference>
<keyword evidence="4" id="KW-0472">Membrane</keyword>
<dbReference type="AlphaFoldDB" id="A0A165AJJ1"/>
<keyword evidence="3" id="KW-0067">ATP-binding</keyword>
<gene>
    <name evidence="5" type="ORF">SISNIDRAFT_447948</name>
</gene>
<dbReference type="Pfam" id="PF01121">
    <property type="entry name" value="CoaE"/>
    <property type="match status" value="1"/>
</dbReference>
<dbReference type="PANTHER" id="PTHR10695">
    <property type="entry name" value="DEPHOSPHO-COA KINASE-RELATED"/>
    <property type="match status" value="1"/>
</dbReference>
<dbReference type="CDD" id="cd02022">
    <property type="entry name" value="DPCK"/>
    <property type="match status" value="1"/>
</dbReference>
<reference evidence="5 6" key="1">
    <citation type="journal article" date="2016" name="Mol. Biol. Evol.">
        <title>Comparative Genomics of Early-Diverging Mushroom-Forming Fungi Provides Insights into the Origins of Lignocellulose Decay Capabilities.</title>
        <authorList>
            <person name="Nagy L.G."/>
            <person name="Riley R."/>
            <person name="Tritt A."/>
            <person name="Adam C."/>
            <person name="Daum C."/>
            <person name="Floudas D."/>
            <person name="Sun H."/>
            <person name="Yadav J.S."/>
            <person name="Pangilinan J."/>
            <person name="Larsson K.H."/>
            <person name="Matsuura K."/>
            <person name="Barry K."/>
            <person name="Labutti K."/>
            <person name="Kuo R."/>
            <person name="Ohm R.A."/>
            <person name="Bhattacharya S.S."/>
            <person name="Shirouzu T."/>
            <person name="Yoshinaga Y."/>
            <person name="Martin F.M."/>
            <person name="Grigoriev I.V."/>
            <person name="Hibbett D.S."/>
        </authorList>
    </citation>
    <scope>NUCLEOTIDE SEQUENCE [LARGE SCALE GENOMIC DNA]</scope>
    <source>
        <strain evidence="5 6">HHB9708</strain>
    </source>
</reference>
<dbReference type="EMBL" id="KV419394">
    <property type="protein sequence ID" value="KZS99106.1"/>
    <property type="molecule type" value="Genomic_DNA"/>
</dbReference>
<name>A0A165AJJ1_9AGAM</name>
<proteinExistence type="inferred from homology"/>
<organism evidence="5 6">
    <name type="scientific">Sistotremastrum niveocremeum HHB9708</name>
    <dbReference type="NCBI Taxonomy" id="1314777"/>
    <lineage>
        <taxon>Eukaryota</taxon>
        <taxon>Fungi</taxon>
        <taxon>Dikarya</taxon>
        <taxon>Basidiomycota</taxon>
        <taxon>Agaricomycotina</taxon>
        <taxon>Agaricomycetes</taxon>
        <taxon>Sistotremastrales</taxon>
        <taxon>Sistotremastraceae</taxon>
        <taxon>Sertulicium</taxon>
        <taxon>Sertulicium niveocremeum</taxon>
    </lineage>
</organism>
<dbReference type="FunFam" id="3.40.50.300:FF:000485">
    <property type="entry name" value="Dephospho-CoA kinase CAB5"/>
    <property type="match status" value="1"/>
</dbReference>
<evidence type="ECO:0000313" key="5">
    <source>
        <dbReference type="EMBL" id="KZS99106.1"/>
    </source>
</evidence>
<dbReference type="Gene3D" id="3.40.50.300">
    <property type="entry name" value="P-loop containing nucleotide triphosphate hydrolases"/>
    <property type="match status" value="1"/>
</dbReference>
<feature type="transmembrane region" description="Helical" evidence="4">
    <location>
        <begin position="201"/>
        <end position="223"/>
    </location>
</feature>
<dbReference type="PROSITE" id="PS51219">
    <property type="entry name" value="DPCK"/>
    <property type="match status" value="1"/>
</dbReference>
<evidence type="ECO:0000256" key="4">
    <source>
        <dbReference type="SAM" id="Phobius"/>
    </source>
</evidence>
<dbReference type="Proteomes" id="UP000076722">
    <property type="component" value="Unassembled WGS sequence"/>
</dbReference>